<protein>
    <submittedName>
        <fullName evidence="4">Glycosyltransferase, GT2 family</fullName>
    </submittedName>
</protein>
<dbReference type="SUPFAM" id="SSF53448">
    <property type="entry name" value="Nucleotide-diphospho-sugar transferases"/>
    <property type="match status" value="1"/>
</dbReference>
<dbReference type="AlphaFoldDB" id="A0A1U9M861"/>
<dbReference type="PANTHER" id="PTHR43685:SF2">
    <property type="entry name" value="GLYCOSYLTRANSFERASE 2-LIKE DOMAIN-CONTAINING PROTEIN"/>
    <property type="match status" value="1"/>
</dbReference>
<proteinExistence type="predicted"/>
<dbReference type="InterPro" id="IPR027791">
    <property type="entry name" value="Galactosyl_T_C"/>
</dbReference>
<evidence type="ECO:0000256" key="1">
    <source>
        <dbReference type="ARBA" id="ARBA00022679"/>
    </source>
</evidence>
<accession>A0A1U9M861</accession>
<sequence>MIKSSLNEHDRTVSVIIPYYNGSKYIERSVQSVLDQTVKPNELLVIDDGSIQEESDFLNIIAKKMGFAVLRKENGGQGSARNFGVAHTKSKFICFLDQDDFFLPNHIKQLMDAVEWQDPKFGWVYGDLCEADEEGNIVQTNVVVRSTKDSHPKTSILTMLRYDMYVLPSASLISRRAFEDVGGFDPQFTGYEDDDFFLRLFRKGWTNYYLPKAVTVWCINNNSTSFSIKMSRSRLRYVKKICDNFDEVSGYGHRYIRDCLVPRFMGTFIKEARQAVKKPKTPQQIKMFEHRDEIISLLDQFIDVISQKTRLRGPIRRKLKRAVLKIKIERTIKKIFLKY</sequence>
<dbReference type="RefSeq" id="WP_188317745.1">
    <property type="nucleotide sequence ID" value="NZ_CP015820.1"/>
</dbReference>
<gene>
    <name evidence="4" type="ORF">BBC0178_001210</name>
</gene>
<evidence type="ECO:0000259" key="2">
    <source>
        <dbReference type="Pfam" id="PF00535"/>
    </source>
</evidence>
<evidence type="ECO:0000313" key="4">
    <source>
        <dbReference type="EMBL" id="AQT41629.1"/>
    </source>
</evidence>
<dbReference type="Gene3D" id="3.90.550.10">
    <property type="entry name" value="Spore Coat Polysaccharide Biosynthesis Protein SpsA, Chain A"/>
    <property type="match status" value="1"/>
</dbReference>
<dbReference type="Pfam" id="PF02709">
    <property type="entry name" value="Glyco_transf_7C"/>
    <property type="match status" value="1"/>
</dbReference>
<organism evidence="4 5">
    <name type="scientific">Bartonella apihabitans</name>
    <dbReference type="NCBI Taxonomy" id="2750929"/>
    <lineage>
        <taxon>Bacteria</taxon>
        <taxon>Pseudomonadati</taxon>
        <taxon>Pseudomonadota</taxon>
        <taxon>Alphaproteobacteria</taxon>
        <taxon>Hyphomicrobiales</taxon>
        <taxon>Bartonellaceae</taxon>
        <taxon>Bartonella</taxon>
    </lineage>
</organism>
<dbReference type="Proteomes" id="UP000189660">
    <property type="component" value="Chromosome"/>
</dbReference>
<name>A0A1U9M861_9HYPH</name>
<evidence type="ECO:0000313" key="5">
    <source>
        <dbReference type="Proteomes" id="UP000189660"/>
    </source>
</evidence>
<evidence type="ECO:0000259" key="3">
    <source>
        <dbReference type="Pfam" id="PF02709"/>
    </source>
</evidence>
<feature type="domain" description="Galactosyltransferase C-terminal" evidence="3">
    <location>
        <begin position="171"/>
        <end position="207"/>
    </location>
</feature>
<dbReference type="InterPro" id="IPR001173">
    <property type="entry name" value="Glyco_trans_2-like"/>
</dbReference>
<feature type="domain" description="Glycosyltransferase 2-like" evidence="2">
    <location>
        <begin position="14"/>
        <end position="119"/>
    </location>
</feature>
<dbReference type="CDD" id="cd00761">
    <property type="entry name" value="Glyco_tranf_GTA_type"/>
    <property type="match status" value="1"/>
</dbReference>
<dbReference type="Pfam" id="PF00535">
    <property type="entry name" value="Glycos_transf_2"/>
    <property type="match status" value="1"/>
</dbReference>
<reference evidence="4 5" key="1">
    <citation type="submission" date="2016-11" db="EMBL/GenBank/DDBJ databases">
        <title>Comparative genomics of Bartonella apis.</title>
        <authorList>
            <person name="Engel P."/>
        </authorList>
    </citation>
    <scope>NUCLEOTIDE SEQUENCE [LARGE SCALE GENOMIC DNA]</scope>
    <source>
        <strain evidence="4 5">BBC0178</strain>
    </source>
</reference>
<dbReference type="InterPro" id="IPR050834">
    <property type="entry name" value="Glycosyltransf_2"/>
</dbReference>
<dbReference type="InterPro" id="IPR029044">
    <property type="entry name" value="Nucleotide-diphossugar_trans"/>
</dbReference>
<dbReference type="EMBL" id="CP015820">
    <property type="protein sequence ID" value="AQT41629.1"/>
    <property type="molecule type" value="Genomic_DNA"/>
</dbReference>
<keyword evidence="1" id="KW-0808">Transferase</keyword>
<dbReference type="GO" id="GO:0016740">
    <property type="term" value="F:transferase activity"/>
    <property type="evidence" value="ECO:0007669"/>
    <property type="project" value="UniProtKB-KW"/>
</dbReference>
<dbReference type="KEGG" id="bapa:BBC0178_001210"/>
<keyword evidence="5" id="KW-1185">Reference proteome</keyword>
<dbReference type="PANTHER" id="PTHR43685">
    <property type="entry name" value="GLYCOSYLTRANSFERASE"/>
    <property type="match status" value="1"/>
</dbReference>